<dbReference type="InterPro" id="IPR043519">
    <property type="entry name" value="NT_sf"/>
</dbReference>
<reference evidence="3" key="1">
    <citation type="submission" date="2015-09" db="EMBL/GenBank/DDBJ databases">
        <authorList>
            <person name="Daims H."/>
        </authorList>
    </citation>
    <scope>NUCLEOTIDE SEQUENCE [LARGE SCALE GENOMIC DNA]</scope>
</reference>
<dbReference type="InterPro" id="IPR052930">
    <property type="entry name" value="TA_antitoxin_MntA"/>
</dbReference>
<dbReference type="STRING" id="1715989.NITINOP_0118"/>
<dbReference type="PANTHER" id="PTHR43852:SF2">
    <property type="entry name" value="PROTEIN ADENYLYLTRANSFERASE MNTA"/>
    <property type="match status" value="1"/>
</dbReference>
<evidence type="ECO:0000259" key="1">
    <source>
        <dbReference type="Pfam" id="PF18765"/>
    </source>
</evidence>
<keyword evidence="3" id="KW-1185">Reference proteome</keyword>
<keyword evidence="2" id="KW-0808">Transferase</keyword>
<evidence type="ECO:0000313" key="3">
    <source>
        <dbReference type="Proteomes" id="UP000066284"/>
    </source>
</evidence>
<organism evidence="2 3">
    <name type="scientific">Candidatus Nitrospira inopinata</name>
    <dbReference type="NCBI Taxonomy" id="1715989"/>
    <lineage>
        <taxon>Bacteria</taxon>
        <taxon>Pseudomonadati</taxon>
        <taxon>Nitrospirota</taxon>
        <taxon>Nitrospiria</taxon>
        <taxon>Nitrospirales</taxon>
        <taxon>Nitrospiraceae</taxon>
        <taxon>Nitrospira</taxon>
    </lineage>
</organism>
<dbReference type="KEGG" id="nio:NITINOP_0118"/>
<feature type="domain" description="Polymerase beta nucleotidyltransferase" evidence="1">
    <location>
        <begin position="6"/>
        <end position="90"/>
    </location>
</feature>
<dbReference type="Proteomes" id="UP000066284">
    <property type="component" value="Chromosome 1"/>
</dbReference>
<dbReference type="SUPFAM" id="SSF81301">
    <property type="entry name" value="Nucleotidyltransferase"/>
    <property type="match status" value="1"/>
</dbReference>
<dbReference type="InterPro" id="IPR041633">
    <property type="entry name" value="Polbeta"/>
</dbReference>
<evidence type="ECO:0000313" key="2">
    <source>
        <dbReference type="EMBL" id="CUQ65094.1"/>
    </source>
</evidence>
<proteinExistence type="predicted"/>
<protein>
    <submittedName>
        <fullName evidence="2">Putative Nucleotidyltransferase</fullName>
    </submittedName>
</protein>
<dbReference type="GO" id="GO:0016740">
    <property type="term" value="F:transferase activity"/>
    <property type="evidence" value="ECO:0007669"/>
    <property type="project" value="UniProtKB-KW"/>
</dbReference>
<dbReference type="RefSeq" id="WP_062481777.1">
    <property type="nucleotide sequence ID" value="NZ_LN885086.1"/>
</dbReference>
<dbReference type="Gene3D" id="3.30.460.10">
    <property type="entry name" value="Beta Polymerase, domain 2"/>
    <property type="match status" value="1"/>
</dbReference>
<dbReference type="Pfam" id="PF18765">
    <property type="entry name" value="Polbeta"/>
    <property type="match status" value="1"/>
</dbReference>
<dbReference type="PANTHER" id="PTHR43852">
    <property type="entry name" value="NUCLEOTIDYLTRANSFERASE"/>
    <property type="match status" value="1"/>
</dbReference>
<dbReference type="EMBL" id="LN885086">
    <property type="protein sequence ID" value="CUQ65094.1"/>
    <property type="molecule type" value="Genomic_DNA"/>
</dbReference>
<dbReference type="AlphaFoldDB" id="A0A0S4KRT4"/>
<dbReference type="OrthoDB" id="9793109at2"/>
<dbReference type="NCBIfam" id="NF047752">
    <property type="entry name" value="MntA_antitoxin"/>
    <property type="match status" value="1"/>
</dbReference>
<name>A0A0S4KRT4_9BACT</name>
<dbReference type="CDD" id="cd05403">
    <property type="entry name" value="NT_KNTase_like"/>
    <property type="match status" value="1"/>
</dbReference>
<sequence length="131" mass="14861">MDDAKLIDYVRRAIPGLIALYRFGSQVKGAGRSDSDVDLAVLARDPIPNLRRFELAQELAVRLHRDVDLVDLRAASTVMRMQVISTGECLDVPDESARRAFEMYVYSDYARLNEERREILKRIGESGLVYG</sequence>
<accession>A0A0S4KRT4</accession>
<gene>
    <name evidence="2" type="ORF">NITINOP_0118</name>
</gene>